<comment type="caution">
    <text evidence="2">The sequence shown here is derived from an EMBL/GenBank/DDBJ whole genome shotgun (WGS) entry which is preliminary data.</text>
</comment>
<dbReference type="Proteomes" id="UP001303647">
    <property type="component" value="Unassembled WGS sequence"/>
</dbReference>
<evidence type="ECO:0000313" key="3">
    <source>
        <dbReference type="Proteomes" id="UP001303647"/>
    </source>
</evidence>
<gene>
    <name evidence="2" type="ORF">C7999DRAFT_17847</name>
</gene>
<accession>A0AAN7CKR2</accession>
<evidence type="ECO:0000256" key="1">
    <source>
        <dbReference type="SAM" id="MobiDB-lite"/>
    </source>
</evidence>
<protein>
    <submittedName>
        <fullName evidence="2">Uncharacterized protein</fullName>
    </submittedName>
</protein>
<dbReference type="AlphaFoldDB" id="A0AAN7CKR2"/>
<sequence length="306" mass="33889">MGFIGSRLVASPSASVSASVSASSAPTVPTSVGSKQDENTATMPFTTIRDLFKVINHTDGDLLIVTHVSPSCFIEIEREREKRRHKFRFRRYDSDRQILFITIPTRLHEALHVGIYEGFRDQLVISGRKNSWGTIGATTFRAEHGHPGGDSGEGDSTGGPKPERGMKNDWPTLVIEAGVSESLAGLRNDIRWWFSTSDHQVQIVLLIKFEHTRRAITLEKWEEATSSTRPGATTTRIAAALQPVLRQTITIIQDTTTNPVSYNVTRGALVLGFRLLFLRDPGPGEGDFVLSVQELEDYAKGVWETV</sequence>
<name>A0AAN7CKR2_9PEZI</name>
<feature type="region of interest" description="Disordered" evidence="1">
    <location>
        <begin position="139"/>
        <end position="168"/>
    </location>
</feature>
<feature type="compositionally biased region" description="Gly residues" evidence="1">
    <location>
        <begin position="148"/>
        <end position="157"/>
    </location>
</feature>
<reference evidence="2" key="1">
    <citation type="journal article" date="2023" name="Mol. Phylogenet. Evol.">
        <title>Genome-scale phylogeny and comparative genomics of the fungal order Sordariales.</title>
        <authorList>
            <person name="Hensen N."/>
            <person name="Bonometti L."/>
            <person name="Westerberg I."/>
            <person name="Brannstrom I.O."/>
            <person name="Guillou S."/>
            <person name="Cros-Aarteil S."/>
            <person name="Calhoun S."/>
            <person name="Haridas S."/>
            <person name="Kuo A."/>
            <person name="Mondo S."/>
            <person name="Pangilinan J."/>
            <person name="Riley R."/>
            <person name="LaButti K."/>
            <person name="Andreopoulos B."/>
            <person name="Lipzen A."/>
            <person name="Chen C."/>
            <person name="Yan M."/>
            <person name="Daum C."/>
            <person name="Ng V."/>
            <person name="Clum A."/>
            <person name="Steindorff A."/>
            <person name="Ohm R.A."/>
            <person name="Martin F."/>
            <person name="Silar P."/>
            <person name="Natvig D.O."/>
            <person name="Lalanne C."/>
            <person name="Gautier V."/>
            <person name="Ament-Velasquez S.L."/>
            <person name="Kruys A."/>
            <person name="Hutchinson M.I."/>
            <person name="Powell A.J."/>
            <person name="Barry K."/>
            <person name="Miller A.N."/>
            <person name="Grigoriev I.V."/>
            <person name="Debuchy R."/>
            <person name="Gladieux P."/>
            <person name="Hiltunen Thoren M."/>
            <person name="Johannesson H."/>
        </authorList>
    </citation>
    <scope>NUCLEOTIDE SEQUENCE</scope>
    <source>
        <strain evidence="2">CBS 359.72</strain>
    </source>
</reference>
<reference evidence="2" key="2">
    <citation type="submission" date="2023-05" db="EMBL/GenBank/DDBJ databases">
        <authorList>
            <consortium name="Lawrence Berkeley National Laboratory"/>
            <person name="Steindorff A."/>
            <person name="Hensen N."/>
            <person name="Bonometti L."/>
            <person name="Westerberg I."/>
            <person name="Brannstrom I.O."/>
            <person name="Guillou S."/>
            <person name="Cros-Aarteil S."/>
            <person name="Calhoun S."/>
            <person name="Haridas S."/>
            <person name="Kuo A."/>
            <person name="Mondo S."/>
            <person name="Pangilinan J."/>
            <person name="Riley R."/>
            <person name="Labutti K."/>
            <person name="Andreopoulos B."/>
            <person name="Lipzen A."/>
            <person name="Chen C."/>
            <person name="Yanf M."/>
            <person name="Daum C."/>
            <person name="Ng V."/>
            <person name="Clum A."/>
            <person name="Ohm R."/>
            <person name="Martin F."/>
            <person name="Silar P."/>
            <person name="Natvig D."/>
            <person name="Lalanne C."/>
            <person name="Gautier V."/>
            <person name="Ament-Velasquez S.L."/>
            <person name="Kruys A."/>
            <person name="Hutchinson M.I."/>
            <person name="Powell A.J."/>
            <person name="Barry K."/>
            <person name="Miller A.N."/>
            <person name="Grigoriev I.V."/>
            <person name="Debuchy R."/>
            <person name="Gladieux P."/>
            <person name="Thoren M.H."/>
            <person name="Johannesson H."/>
        </authorList>
    </citation>
    <scope>NUCLEOTIDE SEQUENCE</scope>
    <source>
        <strain evidence="2">CBS 359.72</strain>
    </source>
</reference>
<evidence type="ECO:0000313" key="2">
    <source>
        <dbReference type="EMBL" id="KAK4243869.1"/>
    </source>
</evidence>
<organism evidence="2 3">
    <name type="scientific">Corynascus novoguineensis</name>
    <dbReference type="NCBI Taxonomy" id="1126955"/>
    <lineage>
        <taxon>Eukaryota</taxon>
        <taxon>Fungi</taxon>
        <taxon>Dikarya</taxon>
        <taxon>Ascomycota</taxon>
        <taxon>Pezizomycotina</taxon>
        <taxon>Sordariomycetes</taxon>
        <taxon>Sordariomycetidae</taxon>
        <taxon>Sordariales</taxon>
        <taxon>Chaetomiaceae</taxon>
        <taxon>Corynascus</taxon>
    </lineage>
</organism>
<keyword evidence="3" id="KW-1185">Reference proteome</keyword>
<dbReference type="EMBL" id="MU857775">
    <property type="protein sequence ID" value="KAK4243869.1"/>
    <property type="molecule type" value="Genomic_DNA"/>
</dbReference>
<proteinExistence type="predicted"/>